<evidence type="ECO:0000313" key="1">
    <source>
        <dbReference type="EMBL" id="CAB4943973.1"/>
    </source>
</evidence>
<dbReference type="AlphaFoldDB" id="A0A6J7JLR3"/>
<protein>
    <submittedName>
        <fullName evidence="1">Unannotated protein</fullName>
    </submittedName>
</protein>
<accession>A0A6J7JLR3</accession>
<organism evidence="1">
    <name type="scientific">freshwater metagenome</name>
    <dbReference type="NCBI Taxonomy" id="449393"/>
    <lineage>
        <taxon>unclassified sequences</taxon>
        <taxon>metagenomes</taxon>
        <taxon>ecological metagenomes</taxon>
    </lineage>
</organism>
<name>A0A6J7JLR3_9ZZZZ</name>
<sequence length="238" mass="24467">MPARVLDTRVGIGVAKGKVGSGGVVPLTVRNRGGVPDQSDLDAVVLNITVAEPTVQSYLTVWPNGDARPNASNLNMAQGQTVPNLVISKVGTGGIVNVFNANGFTHIIADVLGWFPRGSGFHPIVPARILDTRTGNGAPEAKVGQSGLVELQVSGRGGVPTDAKSAVLNVTATEADAVSYLTVWPAGQGRPDSSSLNTSPGLTVPNLVITKLGKGGVVDLYNAFGTVHVIADVVGWFD</sequence>
<proteinExistence type="predicted"/>
<gene>
    <name evidence="1" type="ORF">UFOPK3543_03410</name>
</gene>
<dbReference type="EMBL" id="CAFBMH010000270">
    <property type="protein sequence ID" value="CAB4943973.1"/>
    <property type="molecule type" value="Genomic_DNA"/>
</dbReference>
<reference evidence="1" key="1">
    <citation type="submission" date="2020-05" db="EMBL/GenBank/DDBJ databases">
        <authorList>
            <person name="Chiriac C."/>
            <person name="Salcher M."/>
            <person name="Ghai R."/>
            <person name="Kavagutti S V."/>
        </authorList>
    </citation>
    <scope>NUCLEOTIDE SEQUENCE</scope>
</reference>